<comment type="caution">
    <text evidence="1">The sequence shown here is derived from an EMBL/GenBank/DDBJ whole genome shotgun (WGS) entry which is preliminary data.</text>
</comment>
<organism evidence="1 2">
    <name type="scientific">Enterococcus rivorum</name>
    <dbReference type="NCBI Taxonomy" id="762845"/>
    <lineage>
        <taxon>Bacteria</taxon>
        <taxon>Bacillati</taxon>
        <taxon>Bacillota</taxon>
        <taxon>Bacilli</taxon>
        <taxon>Lactobacillales</taxon>
        <taxon>Enterococcaceae</taxon>
        <taxon>Enterococcus</taxon>
    </lineage>
</organism>
<dbReference type="EMBL" id="MIEK01000001">
    <property type="protein sequence ID" value="OEH83997.1"/>
    <property type="molecule type" value="Genomic_DNA"/>
</dbReference>
<proteinExistence type="predicted"/>
<evidence type="ECO:0000313" key="2">
    <source>
        <dbReference type="Proteomes" id="UP000095256"/>
    </source>
</evidence>
<accession>A0A1E5L1L8</accession>
<evidence type="ECO:0000313" key="1">
    <source>
        <dbReference type="EMBL" id="OEH83997.1"/>
    </source>
</evidence>
<sequence length="365" mass="41568">MKKKRILGLLVLIPIFVFINVGCTSNEKKDASDKTNTNAALYTLKEQKKALKNYDTFYDLAFSDKSNDLQEGTYPIPGLLDTQTLLLGENGQPSISQTMDPQGVTIADDYLLISAYSHDQAHNSVIYVLNKKNHEYIKTVVLQGKPHVGGIAYDSDAKNIWVCSDTADMKAQVVAISMESLKKYRFSEKYEPIRYEQVVDLGDIREASFITYHNQALYIGFFSVNHEGVLNKYLVDSNGTFDLDVDKQVAISSGNNDTDPEQAYKITNKIQGITFYEEKILFSQSYGPDKSHILVFNDLNKEHLYLEKDSVEKIETPPYLEQIYADKDSLYTIFESATEIYRTREDITKVDHVLQLNLKKLIKEK</sequence>
<reference evidence="1 2" key="1">
    <citation type="submission" date="2016-09" db="EMBL/GenBank/DDBJ databases">
        <authorList>
            <person name="Capua I."/>
            <person name="De Benedictis P."/>
            <person name="Joannis T."/>
            <person name="Lombin L.H."/>
            <person name="Cattoli G."/>
        </authorList>
    </citation>
    <scope>NUCLEOTIDE SEQUENCE [LARGE SCALE GENOMIC DNA]</scope>
    <source>
        <strain evidence="1 2">LMG 25899</strain>
    </source>
</reference>
<dbReference type="STRING" id="762845.BCR26_00565"/>
<dbReference type="Proteomes" id="UP000095256">
    <property type="component" value="Unassembled WGS sequence"/>
</dbReference>
<keyword evidence="2" id="KW-1185">Reference proteome</keyword>
<dbReference type="SUPFAM" id="SSF50969">
    <property type="entry name" value="YVTN repeat-like/Quinoprotein amine dehydrogenase"/>
    <property type="match status" value="1"/>
</dbReference>
<dbReference type="RefSeq" id="WP_069697008.1">
    <property type="nucleotide sequence ID" value="NZ_JAGGMA010000003.1"/>
</dbReference>
<name>A0A1E5L1L8_9ENTE</name>
<gene>
    <name evidence="1" type="ORF">BCR26_00565</name>
</gene>
<dbReference type="AlphaFoldDB" id="A0A1E5L1L8"/>
<dbReference type="OrthoDB" id="1655118at2"/>
<dbReference type="InterPro" id="IPR011044">
    <property type="entry name" value="Quino_amine_DH_bsu"/>
</dbReference>
<protein>
    <submittedName>
        <fullName evidence="1">Uncharacterized protein</fullName>
    </submittedName>
</protein>